<dbReference type="STRING" id="1448318.A0A319EM98"/>
<sequence>MTAPREEVPLGRFNYELCAQLHNQIFLIAWKGSGRSPDFPFSTWWEHYQPSAELASRYHPWLVKFLQRVYYHPEAPEFLYYLRGLNRAQTLIHDDFNERFDGRDCYVLLHPATGWKMGDEYGIIFDQITCKAVFAEDLDSTHPICNYGWGFQPLEDIYSAYLQMISENKMEICRAPDGQWPRELLNRPAPPIGPWRYHPYTAADVHKAAHAFQRLLHEITIRLPPCHSSPVASSPLPWADPSVRLDARILPNSFAGAFCAATATTTSTHPLTFRYIAPGIRLPTESKFQAQPFRDVEYKDPHHRALPHERPIRPTLLFLAESVNGWARRSDGTRMGDDLLAEKDPADENFDLYQCFVDGVGPCRDVSVHKVLENWAERVRGGEWGVDGDGVVGGDWEVSGGGYGRWVGEVLGVVGWVVEL</sequence>
<protein>
    <submittedName>
        <fullName evidence="1">Uncharacterized protein</fullName>
    </submittedName>
</protein>
<evidence type="ECO:0000313" key="1">
    <source>
        <dbReference type="EMBL" id="PYI04874.1"/>
    </source>
</evidence>
<proteinExistence type="predicted"/>
<dbReference type="EMBL" id="KZ826363">
    <property type="protein sequence ID" value="PYI04874.1"/>
    <property type="molecule type" value="Genomic_DNA"/>
</dbReference>
<keyword evidence="2" id="KW-1185">Reference proteome</keyword>
<accession>A0A319EM98</accession>
<organism evidence="1 2">
    <name type="scientific">Aspergillus sclerotiicarbonarius (strain CBS 121057 / IBT 28362)</name>
    <dbReference type="NCBI Taxonomy" id="1448318"/>
    <lineage>
        <taxon>Eukaryota</taxon>
        <taxon>Fungi</taxon>
        <taxon>Dikarya</taxon>
        <taxon>Ascomycota</taxon>
        <taxon>Pezizomycotina</taxon>
        <taxon>Eurotiomycetes</taxon>
        <taxon>Eurotiomycetidae</taxon>
        <taxon>Eurotiales</taxon>
        <taxon>Aspergillaceae</taxon>
        <taxon>Aspergillus</taxon>
        <taxon>Aspergillus subgen. Circumdati</taxon>
    </lineage>
</organism>
<evidence type="ECO:0000313" key="2">
    <source>
        <dbReference type="Proteomes" id="UP000248423"/>
    </source>
</evidence>
<name>A0A319EM98_ASPSB</name>
<feature type="non-terminal residue" evidence="1">
    <location>
        <position position="1"/>
    </location>
</feature>
<gene>
    <name evidence="1" type="ORF">BO78DRAFT_372107</name>
</gene>
<reference evidence="1 2" key="1">
    <citation type="submission" date="2018-02" db="EMBL/GenBank/DDBJ databases">
        <title>The genomes of Aspergillus section Nigri reveals drivers in fungal speciation.</title>
        <authorList>
            <consortium name="DOE Joint Genome Institute"/>
            <person name="Vesth T.C."/>
            <person name="Nybo J."/>
            <person name="Theobald S."/>
            <person name="Brandl J."/>
            <person name="Frisvad J.C."/>
            <person name="Nielsen K.F."/>
            <person name="Lyhne E.K."/>
            <person name="Kogle M.E."/>
            <person name="Kuo A."/>
            <person name="Riley R."/>
            <person name="Clum A."/>
            <person name="Nolan M."/>
            <person name="Lipzen A."/>
            <person name="Salamov A."/>
            <person name="Henrissat B."/>
            <person name="Wiebenga A."/>
            <person name="De vries R.P."/>
            <person name="Grigoriev I.V."/>
            <person name="Mortensen U.H."/>
            <person name="Andersen M.R."/>
            <person name="Baker S.E."/>
        </authorList>
    </citation>
    <scope>NUCLEOTIDE SEQUENCE [LARGE SCALE GENOMIC DNA]</scope>
    <source>
        <strain evidence="1 2">CBS 121057</strain>
    </source>
</reference>
<dbReference type="AlphaFoldDB" id="A0A319EM98"/>
<dbReference type="OrthoDB" id="3029470at2759"/>
<dbReference type="Proteomes" id="UP000248423">
    <property type="component" value="Unassembled WGS sequence"/>
</dbReference>
<dbReference type="VEuPathDB" id="FungiDB:BO78DRAFT_372107"/>